<name>A0A1J5PGL5_9ZZZZ</name>
<evidence type="ECO:0000313" key="11">
    <source>
        <dbReference type="EMBL" id="OIQ70761.1"/>
    </source>
</evidence>
<dbReference type="Pfam" id="PF02108">
    <property type="entry name" value="FliH"/>
    <property type="match status" value="1"/>
</dbReference>
<dbReference type="InterPro" id="IPR018035">
    <property type="entry name" value="Flagellar_FliH/T3SS_HrpE"/>
</dbReference>
<dbReference type="GO" id="GO:0005829">
    <property type="term" value="C:cytosol"/>
    <property type="evidence" value="ECO:0007669"/>
    <property type="project" value="TreeGrafter"/>
</dbReference>
<feature type="compositionally biased region" description="Basic and acidic residues" evidence="9">
    <location>
        <begin position="1"/>
        <end position="12"/>
    </location>
</feature>
<keyword evidence="4" id="KW-0813">Transport</keyword>
<keyword evidence="7" id="KW-0653">Protein transport</keyword>
<proteinExistence type="inferred from homology"/>
<dbReference type="GO" id="GO:0071973">
    <property type="term" value="P:bacterial-type flagellum-dependent cell motility"/>
    <property type="evidence" value="ECO:0007669"/>
    <property type="project" value="InterPro"/>
</dbReference>
<comment type="subcellular location">
    <subcellularLocation>
        <location evidence="2">Cytoplasm</location>
    </subcellularLocation>
</comment>
<dbReference type="AlphaFoldDB" id="A0A1J5PGL5"/>
<dbReference type="PANTHER" id="PTHR34982">
    <property type="entry name" value="YOP PROTEINS TRANSLOCATION PROTEIN L"/>
    <property type="match status" value="1"/>
</dbReference>
<keyword evidence="5" id="KW-0963">Cytoplasm</keyword>
<evidence type="ECO:0000256" key="5">
    <source>
        <dbReference type="ARBA" id="ARBA00022490"/>
    </source>
</evidence>
<reference evidence="11" key="1">
    <citation type="submission" date="2016-10" db="EMBL/GenBank/DDBJ databases">
        <title>Sequence of Gallionella enrichment culture.</title>
        <authorList>
            <person name="Poehlein A."/>
            <person name="Muehling M."/>
            <person name="Daniel R."/>
        </authorList>
    </citation>
    <scope>NUCLEOTIDE SEQUENCE</scope>
</reference>
<organism evidence="11">
    <name type="scientific">mine drainage metagenome</name>
    <dbReference type="NCBI Taxonomy" id="410659"/>
    <lineage>
        <taxon>unclassified sequences</taxon>
        <taxon>metagenomes</taxon>
        <taxon>ecological metagenomes</taxon>
    </lineage>
</organism>
<dbReference type="InterPro" id="IPR000563">
    <property type="entry name" value="Flag_FliH"/>
</dbReference>
<keyword evidence="8" id="KW-1006">Bacterial flagellum protein export</keyword>
<evidence type="ECO:0000256" key="9">
    <source>
        <dbReference type="SAM" id="MobiDB-lite"/>
    </source>
</evidence>
<dbReference type="PANTHER" id="PTHR34982:SF1">
    <property type="entry name" value="FLAGELLAR ASSEMBLY PROTEIN FLIH"/>
    <property type="match status" value="1"/>
</dbReference>
<protein>
    <submittedName>
        <fullName evidence="11">Flagellar assembly protein FliH</fullName>
    </submittedName>
</protein>
<feature type="domain" description="Flagellar assembly protein FliH/Type III secretion system HrpE" evidence="10">
    <location>
        <begin position="92"/>
        <end position="215"/>
    </location>
</feature>
<dbReference type="PRINTS" id="PR01003">
    <property type="entry name" value="FLGFLIH"/>
</dbReference>
<gene>
    <name evidence="11" type="primary">fliH_9</name>
    <name evidence="11" type="ORF">GALL_476230</name>
</gene>
<dbReference type="GO" id="GO:0044781">
    <property type="term" value="P:bacterial-type flagellum organization"/>
    <property type="evidence" value="ECO:0007669"/>
    <property type="project" value="UniProtKB-KW"/>
</dbReference>
<evidence type="ECO:0000256" key="3">
    <source>
        <dbReference type="ARBA" id="ARBA00006602"/>
    </source>
</evidence>
<keyword evidence="11" id="KW-0969">Cilium</keyword>
<evidence type="ECO:0000256" key="8">
    <source>
        <dbReference type="ARBA" id="ARBA00023225"/>
    </source>
</evidence>
<keyword evidence="11" id="KW-0282">Flagellum</keyword>
<evidence type="ECO:0000259" key="10">
    <source>
        <dbReference type="Pfam" id="PF02108"/>
    </source>
</evidence>
<keyword evidence="11" id="KW-0966">Cell projection</keyword>
<comment type="function">
    <text evidence="1">Needed for flagellar regrowth and assembly.</text>
</comment>
<dbReference type="GO" id="GO:0015031">
    <property type="term" value="P:protein transport"/>
    <property type="evidence" value="ECO:0007669"/>
    <property type="project" value="UniProtKB-KW"/>
</dbReference>
<keyword evidence="6" id="KW-1005">Bacterial flagellum biogenesis</keyword>
<evidence type="ECO:0000256" key="7">
    <source>
        <dbReference type="ARBA" id="ARBA00022927"/>
    </source>
</evidence>
<sequence length="246" mass="26445">MSGIISKEDALSARRWQPPAMDATEGAVQATSPRQTAGGGPPTARQYEAVYTQAEAQGREEGRVAGLALGRQEGYAAGLAEGLEAGRAQAQAEREALQTLMQRLAQPIQALDAEAETALVSLALELARQVVLHEVRTQPEAAIGALRRALAAFPAQAGPPWLRLPPQDVDMLRQAAPDLEASGISLIADDTLQRGDVIIASGGAGQAATPDRRWRSRGRETLSELDLRLEERWRQVMARLFEEGLQ</sequence>
<evidence type="ECO:0000256" key="1">
    <source>
        <dbReference type="ARBA" id="ARBA00003041"/>
    </source>
</evidence>
<accession>A0A1J5PGL5</accession>
<dbReference type="GO" id="GO:0003774">
    <property type="term" value="F:cytoskeletal motor activity"/>
    <property type="evidence" value="ECO:0007669"/>
    <property type="project" value="InterPro"/>
</dbReference>
<feature type="region of interest" description="Disordered" evidence="9">
    <location>
        <begin position="1"/>
        <end position="44"/>
    </location>
</feature>
<comment type="similarity">
    <text evidence="3">Belongs to the FliH family.</text>
</comment>
<dbReference type="EMBL" id="MLJW01004041">
    <property type="protein sequence ID" value="OIQ70761.1"/>
    <property type="molecule type" value="Genomic_DNA"/>
</dbReference>
<evidence type="ECO:0000256" key="4">
    <source>
        <dbReference type="ARBA" id="ARBA00022448"/>
    </source>
</evidence>
<dbReference type="GO" id="GO:0009288">
    <property type="term" value="C:bacterial-type flagellum"/>
    <property type="evidence" value="ECO:0007669"/>
    <property type="project" value="InterPro"/>
</dbReference>
<evidence type="ECO:0000256" key="2">
    <source>
        <dbReference type="ARBA" id="ARBA00004496"/>
    </source>
</evidence>
<evidence type="ECO:0000256" key="6">
    <source>
        <dbReference type="ARBA" id="ARBA00022795"/>
    </source>
</evidence>
<comment type="caution">
    <text evidence="11">The sequence shown here is derived from an EMBL/GenBank/DDBJ whole genome shotgun (WGS) entry which is preliminary data.</text>
</comment>
<dbReference type="InterPro" id="IPR051472">
    <property type="entry name" value="T3SS_Stator/FliH"/>
</dbReference>